<dbReference type="InterPro" id="IPR010357">
    <property type="entry name" value="TXNDC17_dom"/>
</dbReference>
<dbReference type="PANTHER" id="PTHR12452:SF0">
    <property type="entry name" value="THIOREDOXIN DOMAIN-CONTAINING PROTEIN 17"/>
    <property type="match status" value="1"/>
</dbReference>
<dbReference type="SUPFAM" id="SSF52833">
    <property type="entry name" value="Thioredoxin-like"/>
    <property type="match status" value="1"/>
</dbReference>
<dbReference type="GO" id="GO:0005829">
    <property type="term" value="C:cytosol"/>
    <property type="evidence" value="ECO:0007669"/>
    <property type="project" value="TreeGrafter"/>
</dbReference>
<feature type="domain" description="Thioredoxin" evidence="3">
    <location>
        <begin position="70"/>
        <end position="155"/>
    </location>
</feature>
<dbReference type="Pfam" id="PF06110">
    <property type="entry name" value="TXD17-like_Trx"/>
    <property type="match status" value="1"/>
</dbReference>
<reference evidence="4" key="1">
    <citation type="journal article" date="2011" name="Genome Biol.">
        <title>The draft genome of the carcinogenic human liver fluke Clonorchis sinensis.</title>
        <authorList>
            <person name="Wang X."/>
            <person name="Chen W."/>
            <person name="Huang Y."/>
            <person name="Sun J."/>
            <person name="Men J."/>
            <person name="Liu H."/>
            <person name="Luo F."/>
            <person name="Guo L."/>
            <person name="Lv X."/>
            <person name="Deng C."/>
            <person name="Zhou C."/>
            <person name="Fan Y."/>
            <person name="Li X."/>
            <person name="Huang L."/>
            <person name="Hu Y."/>
            <person name="Liang C."/>
            <person name="Hu X."/>
            <person name="Xu J."/>
            <person name="Yu X."/>
        </authorList>
    </citation>
    <scope>NUCLEOTIDE SEQUENCE [LARGE SCALE GENOMIC DNA]</scope>
    <source>
        <strain evidence="4">Henan</strain>
    </source>
</reference>
<evidence type="ECO:0000313" key="4">
    <source>
        <dbReference type="EMBL" id="GAA32185.2"/>
    </source>
</evidence>
<dbReference type="AlphaFoldDB" id="H2KVH0"/>
<accession>H2KVH0</accession>
<gene>
    <name evidence="4" type="ORF">CLF_112332</name>
</gene>
<dbReference type="Proteomes" id="UP000008909">
    <property type="component" value="Unassembled WGS sequence"/>
</dbReference>
<evidence type="ECO:0000259" key="3">
    <source>
        <dbReference type="Pfam" id="PF06110"/>
    </source>
</evidence>
<dbReference type="InterPro" id="IPR036249">
    <property type="entry name" value="Thioredoxin-like_sf"/>
</dbReference>
<evidence type="ECO:0000256" key="2">
    <source>
        <dbReference type="ARBA" id="ARBA00016949"/>
    </source>
</evidence>
<protein>
    <recommendedName>
        <fullName evidence="2">Thioredoxin domain-containing protein 17</fullName>
    </recommendedName>
</protein>
<name>H2KVH0_CLOSI</name>
<comment type="similarity">
    <text evidence="1">Belongs to the thioredoxin family.</text>
</comment>
<dbReference type="PANTHER" id="PTHR12452">
    <property type="entry name" value="42-9-9 PROTEIN-RELATED"/>
    <property type="match status" value="1"/>
</dbReference>
<dbReference type="GO" id="GO:0047134">
    <property type="term" value="F:protein-disulfide reductase [NAD(P)H] activity"/>
    <property type="evidence" value="ECO:0007669"/>
    <property type="project" value="InterPro"/>
</dbReference>
<evidence type="ECO:0000313" key="5">
    <source>
        <dbReference type="Proteomes" id="UP000008909"/>
    </source>
</evidence>
<sequence>MSIEVFASETFGVSQVSGWSLGAGHLVNIAEILKRIRQFVDKHFNTVCCVQRSGRMEDTPITQLDILLKKTEENKGKRIFVLFSGTPSENGVSWCPDCVAVKPVINEALKYLPEDSIFLTVLVGDRPAWRSSSNVFRTNSNCAISSIPTLIEFGTGLFYSGLFSRNGLHNRKRVVSPITVLVPWILDCDTVRINTEQNERTVKSGLLPCCSWQNVHRSTGIQTKAPD</sequence>
<dbReference type="EMBL" id="DF144593">
    <property type="protein sequence ID" value="GAA32185.2"/>
    <property type="molecule type" value="Genomic_DNA"/>
</dbReference>
<dbReference type="InterPro" id="IPR045108">
    <property type="entry name" value="TXNDC17-like"/>
</dbReference>
<keyword evidence="5" id="KW-1185">Reference proteome</keyword>
<organism evidence="4 5">
    <name type="scientific">Clonorchis sinensis</name>
    <name type="common">Chinese liver fluke</name>
    <dbReference type="NCBI Taxonomy" id="79923"/>
    <lineage>
        <taxon>Eukaryota</taxon>
        <taxon>Metazoa</taxon>
        <taxon>Spiralia</taxon>
        <taxon>Lophotrochozoa</taxon>
        <taxon>Platyhelminthes</taxon>
        <taxon>Trematoda</taxon>
        <taxon>Digenea</taxon>
        <taxon>Opisthorchiida</taxon>
        <taxon>Opisthorchiata</taxon>
        <taxon>Opisthorchiidae</taxon>
        <taxon>Clonorchis</taxon>
    </lineage>
</organism>
<proteinExistence type="inferred from homology"/>
<evidence type="ECO:0000256" key="1">
    <source>
        <dbReference type="ARBA" id="ARBA00008987"/>
    </source>
</evidence>
<dbReference type="Gene3D" id="3.40.30.10">
    <property type="entry name" value="Glutaredoxin"/>
    <property type="match status" value="1"/>
</dbReference>